<dbReference type="EMBL" id="FQWZ01000005">
    <property type="protein sequence ID" value="SHH04912.1"/>
    <property type="molecule type" value="Genomic_DNA"/>
</dbReference>
<dbReference type="OrthoDB" id="9811073at2"/>
<gene>
    <name evidence="4" type="ORF">SAMN04488068_2295</name>
</gene>
<keyword evidence="5" id="KW-1185">Reference proteome</keyword>
<dbReference type="SUPFAM" id="SSF52540">
    <property type="entry name" value="P-loop containing nucleoside triphosphate hydrolases"/>
    <property type="match status" value="1"/>
</dbReference>
<keyword evidence="2" id="KW-0548">Nucleotidyltransferase</keyword>
<keyword evidence="2" id="KW-0808">Transferase</keyword>
<dbReference type="PANTHER" id="PTHR11669:SF8">
    <property type="entry name" value="DNA POLYMERASE III SUBUNIT DELTA"/>
    <property type="match status" value="1"/>
</dbReference>
<dbReference type="GO" id="GO:0006261">
    <property type="term" value="P:DNA-templated DNA replication"/>
    <property type="evidence" value="ECO:0007669"/>
    <property type="project" value="TreeGrafter"/>
</dbReference>
<dbReference type="GO" id="GO:0009360">
    <property type="term" value="C:DNA polymerase III complex"/>
    <property type="evidence" value="ECO:0007669"/>
    <property type="project" value="TreeGrafter"/>
</dbReference>
<evidence type="ECO:0000256" key="1">
    <source>
        <dbReference type="ARBA" id="ARBA00012417"/>
    </source>
</evidence>
<proteinExistence type="predicted"/>
<dbReference type="Proteomes" id="UP000199758">
    <property type="component" value="Unassembled WGS sequence"/>
</dbReference>
<dbReference type="EC" id="2.7.7.7" evidence="1"/>
<evidence type="ECO:0000256" key="3">
    <source>
        <dbReference type="ARBA" id="ARBA00049244"/>
    </source>
</evidence>
<dbReference type="Pfam" id="PF13177">
    <property type="entry name" value="DNA_pol3_delta2"/>
    <property type="match status" value="1"/>
</dbReference>
<dbReference type="NCBIfam" id="TIGR00678">
    <property type="entry name" value="holB"/>
    <property type="match status" value="1"/>
</dbReference>
<evidence type="ECO:0000313" key="5">
    <source>
        <dbReference type="Proteomes" id="UP000199758"/>
    </source>
</evidence>
<organism evidence="4 5">
    <name type="scientific">Hydrocarboniphaga daqingensis</name>
    <dbReference type="NCBI Taxonomy" id="490188"/>
    <lineage>
        <taxon>Bacteria</taxon>
        <taxon>Pseudomonadati</taxon>
        <taxon>Pseudomonadota</taxon>
        <taxon>Gammaproteobacteria</taxon>
        <taxon>Nevskiales</taxon>
        <taxon>Nevskiaceae</taxon>
        <taxon>Hydrocarboniphaga</taxon>
    </lineage>
</organism>
<dbReference type="RefSeq" id="WP_072897686.1">
    <property type="nucleotide sequence ID" value="NZ_FQWZ01000005.1"/>
</dbReference>
<dbReference type="PANTHER" id="PTHR11669">
    <property type="entry name" value="REPLICATION FACTOR C / DNA POLYMERASE III GAMMA-TAU SUBUNIT"/>
    <property type="match status" value="1"/>
</dbReference>
<dbReference type="InterPro" id="IPR004622">
    <property type="entry name" value="DNA_pol_HolB"/>
</dbReference>
<dbReference type="STRING" id="490188.SAMN04488068_2295"/>
<reference evidence="4 5" key="1">
    <citation type="submission" date="2016-11" db="EMBL/GenBank/DDBJ databases">
        <authorList>
            <person name="Jaros S."/>
            <person name="Januszkiewicz K."/>
            <person name="Wedrychowicz H."/>
        </authorList>
    </citation>
    <scope>NUCLEOTIDE SEQUENCE [LARGE SCALE GENOMIC DNA]</scope>
    <source>
        <strain evidence="4 5">CGMCC 1.7049</strain>
    </source>
</reference>
<dbReference type="AlphaFoldDB" id="A0A1M5PT88"/>
<dbReference type="InterPro" id="IPR027417">
    <property type="entry name" value="P-loop_NTPase"/>
</dbReference>
<protein>
    <recommendedName>
        <fullName evidence="1">DNA-directed DNA polymerase</fullName>
        <ecNumber evidence="1">2.7.7.7</ecNumber>
    </recommendedName>
</protein>
<keyword evidence="2" id="KW-0239">DNA-directed DNA polymerase</keyword>
<evidence type="ECO:0000313" key="4">
    <source>
        <dbReference type="EMBL" id="SHH04912.1"/>
    </source>
</evidence>
<dbReference type="GO" id="GO:0003887">
    <property type="term" value="F:DNA-directed DNA polymerase activity"/>
    <property type="evidence" value="ECO:0007669"/>
    <property type="project" value="UniProtKB-KW"/>
</dbReference>
<dbReference type="GO" id="GO:0008408">
    <property type="term" value="F:3'-5' exonuclease activity"/>
    <property type="evidence" value="ECO:0007669"/>
    <property type="project" value="InterPro"/>
</dbReference>
<sequence>MSAAAILPWQHDLWRIVGEARSQQRLAHALLLAGPAGVGKRTFASALTQTLLCEAPAAGGYACRVCRSCVQFAAGSHPNLFWLRPLVDDKTDKQKRDISVEQLRDMGDKLVLSAHYGGAKVALLDPADALNTNGVNALLKTIEEPPPNTYLLLISERPMALAATLRSRCQRLRFSPPSSDEAQAWLQQQEPVLTGALLEHALTSSQGAPLRALAAHRSGLLDLQRKWRSDWLDVAAQKRPPTAAAVAVGKDREQVSAWLSAFIVFLAELLRVRVSGQPSADIGAIAARIAPSGLQALIDEAHESARRITTSASPQLVVESLMIAWWRWSMARGAAAR</sequence>
<name>A0A1M5PT88_9GAMM</name>
<dbReference type="Gene3D" id="3.40.50.300">
    <property type="entry name" value="P-loop containing nucleotide triphosphate hydrolases"/>
    <property type="match status" value="1"/>
</dbReference>
<accession>A0A1M5PT88</accession>
<dbReference type="InterPro" id="IPR050238">
    <property type="entry name" value="DNA_Rep/Repair_Clamp_Loader"/>
</dbReference>
<comment type="catalytic activity">
    <reaction evidence="3">
        <text>DNA(n) + a 2'-deoxyribonucleoside 5'-triphosphate = DNA(n+1) + diphosphate</text>
        <dbReference type="Rhea" id="RHEA:22508"/>
        <dbReference type="Rhea" id="RHEA-COMP:17339"/>
        <dbReference type="Rhea" id="RHEA-COMP:17340"/>
        <dbReference type="ChEBI" id="CHEBI:33019"/>
        <dbReference type="ChEBI" id="CHEBI:61560"/>
        <dbReference type="ChEBI" id="CHEBI:173112"/>
        <dbReference type="EC" id="2.7.7.7"/>
    </reaction>
</comment>
<evidence type="ECO:0000256" key="2">
    <source>
        <dbReference type="ARBA" id="ARBA00022932"/>
    </source>
</evidence>